<accession>A0A7W6BZ04</accession>
<dbReference type="AlphaFoldDB" id="A0A7W6BZ04"/>
<dbReference type="Pfam" id="PF10983">
    <property type="entry name" value="DUF2793"/>
    <property type="match status" value="1"/>
</dbReference>
<comment type="caution">
    <text evidence="1">The sequence shown here is derived from an EMBL/GenBank/DDBJ whole genome shotgun (WGS) entry which is preliminary data.</text>
</comment>
<dbReference type="Proteomes" id="UP000561459">
    <property type="component" value="Unassembled WGS sequence"/>
</dbReference>
<dbReference type="RefSeq" id="WP_183615579.1">
    <property type="nucleotide sequence ID" value="NZ_JACIDY010000001.1"/>
</dbReference>
<evidence type="ECO:0000313" key="1">
    <source>
        <dbReference type="EMBL" id="MBB3938679.1"/>
    </source>
</evidence>
<proteinExistence type="predicted"/>
<sequence length="152" mass="16049">MSDPAMFPSVTPRHALPLLFTSQAQKEVFHNEALARIDALLHAAVEGKIDTPPADAESGRAWLVGSAPTGAWIGHENEIALRQSGQWIFATPVAGLRIFDLAAKQFVVFTDAWQKADAVAEPTGGLTVDSEARAAIGALLLALRAASVLPSV</sequence>
<keyword evidence="2" id="KW-1185">Reference proteome</keyword>
<reference evidence="1 2" key="1">
    <citation type="submission" date="2020-08" db="EMBL/GenBank/DDBJ databases">
        <title>Genomic Encyclopedia of Type Strains, Phase IV (KMG-IV): sequencing the most valuable type-strain genomes for metagenomic binning, comparative biology and taxonomic classification.</title>
        <authorList>
            <person name="Goeker M."/>
        </authorList>
    </citation>
    <scope>NUCLEOTIDE SEQUENCE [LARGE SCALE GENOMIC DNA]</scope>
    <source>
        <strain evidence="1 2">DSM 27568</strain>
    </source>
</reference>
<dbReference type="EMBL" id="JACIDY010000001">
    <property type="protein sequence ID" value="MBB3938679.1"/>
    <property type="molecule type" value="Genomic_DNA"/>
</dbReference>
<organism evidence="1 2">
    <name type="scientific">Novosphingobium fluoreni</name>
    <dbReference type="NCBI Taxonomy" id="1391222"/>
    <lineage>
        <taxon>Bacteria</taxon>
        <taxon>Pseudomonadati</taxon>
        <taxon>Pseudomonadota</taxon>
        <taxon>Alphaproteobacteria</taxon>
        <taxon>Sphingomonadales</taxon>
        <taxon>Sphingomonadaceae</taxon>
        <taxon>Novosphingobium</taxon>
    </lineage>
</organism>
<evidence type="ECO:0008006" key="3">
    <source>
        <dbReference type="Google" id="ProtNLM"/>
    </source>
</evidence>
<dbReference type="InterPro" id="IPR021251">
    <property type="entry name" value="DUF2793"/>
</dbReference>
<name>A0A7W6BZ04_9SPHN</name>
<gene>
    <name evidence="1" type="ORF">GGR39_000308</name>
</gene>
<protein>
    <recommendedName>
        <fullName evidence="3">DUF2793 domain-containing protein</fullName>
    </recommendedName>
</protein>
<evidence type="ECO:0000313" key="2">
    <source>
        <dbReference type="Proteomes" id="UP000561459"/>
    </source>
</evidence>